<keyword evidence="8" id="KW-1185">Reference proteome</keyword>
<dbReference type="SUPFAM" id="SSF58038">
    <property type="entry name" value="SNARE fusion complex"/>
    <property type="match status" value="1"/>
</dbReference>
<proteinExistence type="predicted"/>
<evidence type="ECO:0000256" key="4">
    <source>
        <dbReference type="ARBA" id="ARBA00022989"/>
    </source>
</evidence>
<protein>
    <submittedName>
        <fullName evidence="7">Piso0_005442 protein</fullName>
    </submittedName>
</protein>
<name>G8Y539_PICSO</name>
<evidence type="ECO:0000256" key="1">
    <source>
        <dbReference type="ARBA" id="ARBA00004167"/>
    </source>
</evidence>
<keyword evidence="2" id="KW-0813">Transport</keyword>
<dbReference type="AlphaFoldDB" id="G8Y539"/>
<dbReference type="Proteomes" id="UP000005222">
    <property type="component" value="Chromosome M"/>
</dbReference>
<evidence type="ECO:0000256" key="5">
    <source>
        <dbReference type="ARBA" id="ARBA00023136"/>
    </source>
</evidence>
<dbReference type="OMA" id="QENSMID"/>
<dbReference type="eggNOG" id="ENOG502S4UD">
    <property type="taxonomic scope" value="Eukaryota"/>
</dbReference>
<dbReference type="GO" id="GO:0016020">
    <property type="term" value="C:membrane"/>
    <property type="evidence" value="ECO:0007669"/>
    <property type="project" value="UniProtKB-SubCell"/>
</dbReference>
<reference evidence="7 8" key="1">
    <citation type="journal article" date="2012" name="G3 (Bethesda)">
        <title>Pichia sorbitophila, an interspecies yeast hybrid reveals early steps of genome resolution following polyploidization.</title>
        <authorList>
            <person name="Leh Louis V."/>
            <person name="Despons L."/>
            <person name="Friedrich A."/>
            <person name="Martin T."/>
            <person name="Durrens P."/>
            <person name="Casaregola S."/>
            <person name="Neuveglise C."/>
            <person name="Fairhead C."/>
            <person name="Marck C."/>
            <person name="Cruz J.A."/>
            <person name="Straub M.L."/>
            <person name="Kugler V."/>
            <person name="Sacerdot C."/>
            <person name="Uzunov Z."/>
            <person name="Thierry A."/>
            <person name="Weiss S."/>
            <person name="Bleykasten C."/>
            <person name="De Montigny J."/>
            <person name="Jacques N."/>
            <person name="Jung P."/>
            <person name="Lemaire M."/>
            <person name="Mallet S."/>
            <person name="Morel G."/>
            <person name="Richard G.F."/>
            <person name="Sarkar A."/>
            <person name="Savel G."/>
            <person name="Schacherer J."/>
            <person name="Seret M.L."/>
            <person name="Talla E."/>
            <person name="Samson G."/>
            <person name="Jubin C."/>
            <person name="Poulain J."/>
            <person name="Vacherie B."/>
            <person name="Barbe V."/>
            <person name="Pelletier E."/>
            <person name="Sherman D.J."/>
            <person name="Westhof E."/>
            <person name="Weissenbach J."/>
            <person name="Baret P.V."/>
            <person name="Wincker P."/>
            <person name="Gaillardin C."/>
            <person name="Dujon B."/>
            <person name="Souciet J.L."/>
        </authorList>
    </citation>
    <scope>NUCLEOTIDE SEQUENCE [LARGE SCALE GENOMIC DNA]</scope>
    <source>
        <strain evidence="8">ATCC MYA-4447 / BCRC 22081 / CBS 7064 / NBRC 10061 / NRRL Y-12695</strain>
    </source>
</reference>
<dbReference type="STRING" id="559304.G8Y539"/>
<comment type="subcellular location">
    <subcellularLocation>
        <location evidence="1">Membrane</location>
        <topology evidence="1">Single-pass membrane protein</topology>
    </subcellularLocation>
</comment>
<keyword evidence="5 6" id="KW-0472">Membrane</keyword>
<evidence type="ECO:0000313" key="8">
    <source>
        <dbReference type="Proteomes" id="UP000005222"/>
    </source>
</evidence>
<keyword evidence="3 6" id="KW-0812">Transmembrane</keyword>
<dbReference type="EMBL" id="FO082047">
    <property type="protein sequence ID" value="CCE85807.1"/>
    <property type="molecule type" value="Genomic_DNA"/>
</dbReference>
<keyword evidence="4 6" id="KW-1133">Transmembrane helix</keyword>
<accession>G8Y539</accession>
<evidence type="ECO:0000256" key="6">
    <source>
        <dbReference type="SAM" id="Phobius"/>
    </source>
</evidence>
<evidence type="ECO:0000313" key="7">
    <source>
        <dbReference type="EMBL" id="CCE85807.1"/>
    </source>
</evidence>
<evidence type="ECO:0000256" key="3">
    <source>
        <dbReference type="ARBA" id="ARBA00022692"/>
    </source>
</evidence>
<dbReference type="PANTHER" id="PTHR12791">
    <property type="entry name" value="GOLGI SNARE BET1-RELATED"/>
    <property type="match status" value="1"/>
</dbReference>
<sequence>MSDPLYSHREQQNDQRFDQLAQTLHQFRNTVSNDIRGVIEQENSTLDLLNDGFSQLMTQVKRTSGNLTTVLKRNANLTRLVGGILLIFFVIWMLFKLR</sequence>
<gene>
    <name evidence="7" type="primary">Piso0_005442</name>
    <name evidence="7" type="ORF">GNLVRS01_PISO0M14796g</name>
</gene>
<dbReference type="OrthoDB" id="3063237at2759"/>
<organism evidence="7 8">
    <name type="scientific">Pichia sorbitophila (strain ATCC MYA-4447 / BCRC 22081 / CBS 7064 / NBRC 10061 / NRRL Y-12695)</name>
    <name type="common">Hybrid yeast</name>
    <dbReference type="NCBI Taxonomy" id="559304"/>
    <lineage>
        <taxon>Eukaryota</taxon>
        <taxon>Fungi</taxon>
        <taxon>Dikarya</taxon>
        <taxon>Ascomycota</taxon>
        <taxon>Saccharomycotina</taxon>
        <taxon>Pichiomycetes</taxon>
        <taxon>Debaryomycetaceae</taxon>
        <taxon>Millerozyma</taxon>
    </lineage>
</organism>
<evidence type="ECO:0000256" key="2">
    <source>
        <dbReference type="ARBA" id="ARBA00022448"/>
    </source>
</evidence>
<dbReference type="FunCoup" id="G8Y539">
    <property type="interactions" value="145"/>
</dbReference>
<dbReference type="HOGENOM" id="CLU_150783_1_0_1"/>
<dbReference type="InParanoid" id="G8Y539"/>
<feature type="transmembrane region" description="Helical" evidence="6">
    <location>
        <begin position="77"/>
        <end position="95"/>
    </location>
</feature>